<sequence>MKDLGTYHAHINSKPLTKVQQMIADLELKTKGQEMKLEVLKWDGKTDNLL</sequence>
<organism evidence="1 2">
    <name type="scientific">Neocucurbitaria cava</name>
    <dbReference type="NCBI Taxonomy" id="798079"/>
    <lineage>
        <taxon>Eukaryota</taxon>
        <taxon>Fungi</taxon>
        <taxon>Dikarya</taxon>
        <taxon>Ascomycota</taxon>
        <taxon>Pezizomycotina</taxon>
        <taxon>Dothideomycetes</taxon>
        <taxon>Pleosporomycetidae</taxon>
        <taxon>Pleosporales</taxon>
        <taxon>Pleosporineae</taxon>
        <taxon>Cucurbitariaceae</taxon>
        <taxon>Neocucurbitaria</taxon>
    </lineage>
</organism>
<accession>A0A9W9CLB6</accession>
<evidence type="ECO:0000313" key="2">
    <source>
        <dbReference type="Proteomes" id="UP001140560"/>
    </source>
</evidence>
<dbReference type="AlphaFoldDB" id="A0A9W9CLB6"/>
<proteinExistence type="predicted"/>
<protein>
    <submittedName>
        <fullName evidence="1">Uncharacterized protein</fullName>
    </submittedName>
</protein>
<gene>
    <name evidence="1" type="ORF">N0V83_005492</name>
</gene>
<dbReference type="EMBL" id="JAPEUY010000009">
    <property type="protein sequence ID" value="KAJ4369729.1"/>
    <property type="molecule type" value="Genomic_DNA"/>
</dbReference>
<dbReference type="Proteomes" id="UP001140560">
    <property type="component" value="Unassembled WGS sequence"/>
</dbReference>
<evidence type="ECO:0000313" key="1">
    <source>
        <dbReference type="EMBL" id="KAJ4369729.1"/>
    </source>
</evidence>
<name>A0A9W9CLB6_9PLEO</name>
<reference evidence="1" key="1">
    <citation type="submission" date="2022-10" db="EMBL/GenBank/DDBJ databases">
        <title>Tapping the CABI collections for fungal endophytes: first genome assemblies for Collariella, Neodidymelliopsis, Ascochyta clinopodiicola, Didymella pomorum, Didymosphaeria variabile, Neocosmospora piperis and Neocucurbitaria cava.</title>
        <authorList>
            <person name="Hill R."/>
        </authorList>
    </citation>
    <scope>NUCLEOTIDE SEQUENCE</scope>
    <source>
        <strain evidence="1">IMI 356814</strain>
    </source>
</reference>
<comment type="caution">
    <text evidence="1">The sequence shown here is derived from an EMBL/GenBank/DDBJ whole genome shotgun (WGS) entry which is preliminary data.</text>
</comment>
<keyword evidence="2" id="KW-1185">Reference proteome</keyword>